<sequence>MKKSNALVVGFILLSSHLFAGEAYVTQNYDSSVGKIFAGAKVDEIKKDSDHSLVKYTGFIPAGSTIAYARHGLLEKEIELNADTKYEKISEKPDEYDTVWTQVSFELTLPTKILSYDKKQVANQGKELFEARCSTCHPLHPYDEFGVNVWPGIIETMKERANLNDTEYSLAVRFLQSKAPTE</sequence>
<keyword evidence="5" id="KW-0732">Signal</keyword>
<feature type="domain" description="Cytochrome c" evidence="6">
    <location>
        <begin position="120"/>
        <end position="182"/>
    </location>
</feature>
<dbReference type="InterPro" id="IPR036909">
    <property type="entry name" value="Cyt_c-like_dom_sf"/>
</dbReference>
<gene>
    <name evidence="7" type="ORF">CCV52592_0847</name>
</gene>
<keyword evidence="1 4" id="KW-0349">Heme</keyword>
<dbReference type="OrthoDB" id="196859at2"/>
<reference evidence="7" key="1">
    <citation type="submission" date="2016-07" db="EMBL/GenBank/DDBJ databases">
        <title>Comparative genomics of the Campylobacter concisus group.</title>
        <authorList>
            <person name="Miller W.G."/>
            <person name="Yee E."/>
            <person name="Chapman M.H."/>
            <person name="Huynh S."/>
            <person name="Bono J.L."/>
            <person name="On S.L.W."/>
            <person name="StLeger J."/>
            <person name="Foster G."/>
            <person name="Parker C.T."/>
        </authorList>
    </citation>
    <scope>NUCLEOTIDE SEQUENCE</scope>
    <source>
        <strain evidence="7">525.92</strain>
    </source>
</reference>
<protein>
    <submittedName>
        <fullName evidence="7">Molybdopterin-containing oxidoreductase IV, DMSO/TMAO/BSO reductase family, monoheme c-type cytochrome</fullName>
    </submittedName>
</protein>
<dbReference type="GeneID" id="61001513"/>
<dbReference type="HOGENOM" id="CLU_099826_0_0_7"/>
<dbReference type="SUPFAM" id="SSF46626">
    <property type="entry name" value="Cytochrome c"/>
    <property type="match status" value="1"/>
</dbReference>
<evidence type="ECO:0000256" key="5">
    <source>
        <dbReference type="SAM" id="SignalP"/>
    </source>
</evidence>
<dbReference type="STRING" id="360105.CCV52592_0847"/>
<feature type="signal peptide" evidence="5">
    <location>
        <begin position="1"/>
        <end position="20"/>
    </location>
</feature>
<dbReference type="AlphaFoldDB" id="A7GWD0"/>
<feature type="chain" id="PRO_5002709721" evidence="5">
    <location>
        <begin position="21"/>
        <end position="182"/>
    </location>
</feature>
<keyword evidence="8" id="KW-1185">Reference proteome</keyword>
<evidence type="ECO:0000256" key="3">
    <source>
        <dbReference type="ARBA" id="ARBA00023004"/>
    </source>
</evidence>
<dbReference type="GO" id="GO:0020037">
    <property type="term" value="F:heme binding"/>
    <property type="evidence" value="ECO:0007669"/>
    <property type="project" value="InterPro"/>
</dbReference>
<dbReference type="GO" id="GO:0046872">
    <property type="term" value="F:metal ion binding"/>
    <property type="evidence" value="ECO:0007669"/>
    <property type="project" value="UniProtKB-KW"/>
</dbReference>
<dbReference type="KEGG" id="ccv:CCV52592_0847"/>
<keyword evidence="2 4" id="KW-0479">Metal-binding</keyword>
<evidence type="ECO:0000259" key="6">
    <source>
        <dbReference type="PROSITE" id="PS51007"/>
    </source>
</evidence>
<dbReference type="InterPro" id="IPR009056">
    <property type="entry name" value="Cyt_c-like_dom"/>
</dbReference>
<dbReference type="RefSeq" id="WP_009649829.1">
    <property type="nucleotide sequence ID" value="NC_009715.2"/>
</dbReference>
<dbReference type="PROSITE" id="PS51007">
    <property type="entry name" value="CYTC"/>
    <property type="match status" value="1"/>
</dbReference>
<evidence type="ECO:0000256" key="2">
    <source>
        <dbReference type="ARBA" id="ARBA00022723"/>
    </source>
</evidence>
<dbReference type="GO" id="GO:0009055">
    <property type="term" value="F:electron transfer activity"/>
    <property type="evidence" value="ECO:0007669"/>
    <property type="project" value="InterPro"/>
</dbReference>
<keyword evidence="3 4" id="KW-0408">Iron</keyword>
<organism evidence="7 8">
    <name type="scientific">Campylobacter curvus (strain 525.92)</name>
    <dbReference type="NCBI Taxonomy" id="360105"/>
    <lineage>
        <taxon>Bacteria</taxon>
        <taxon>Pseudomonadati</taxon>
        <taxon>Campylobacterota</taxon>
        <taxon>Epsilonproteobacteria</taxon>
        <taxon>Campylobacterales</taxon>
        <taxon>Campylobacteraceae</taxon>
        <taxon>Campylobacter</taxon>
    </lineage>
</organism>
<evidence type="ECO:0000256" key="1">
    <source>
        <dbReference type="ARBA" id="ARBA00022617"/>
    </source>
</evidence>
<evidence type="ECO:0000313" key="7">
    <source>
        <dbReference type="EMBL" id="EAU01169.1"/>
    </source>
</evidence>
<evidence type="ECO:0000256" key="4">
    <source>
        <dbReference type="PROSITE-ProRule" id="PRU00433"/>
    </source>
</evidence>
<accession>A7GWD0</accession>
<evidence type="ECO:0000313" key="8">
    <source>
        <dbReference type="Proteomes" id="UP000006380"/>
    </source>
</evidence>
<name>A7GWD0_CAMC5</name>
<dbReference type="EMBL" id="CP000767">
    <property type="protein sequence ID" value="EAU01169.1"/>
    <property type="molecule type" value="Genomic_DNA"/>
</dbReference>
<dbReference type="Proteomes" id="UP000006380">
    <property type="component" value="Chromosome"/>
</dbReference>
<proteinExistence type="predicted"/>